<keyword evidence="9" id="KW-1185">Reference proteome</keyword>
<evidence type="ECO:0000259" key="7">
    <source>
        <dbReference type="PROSITE" id="PS51379"/>
    </source>
</evidence>
<evidence type="ECO:0000256" key="2">
    <source>
        <dbReference type="ARBA" id="ARBA00003532"/>
    </source>
</evidence>
<reference evidence="8 9" key="1">
    <citation type="submission" date="2020-08" db="EMBL/GenBank/DDBJ databases">
        <title>Genomic Encyclopedia of Type Strains, Phase IV (KMG-IV): sequencing the most valuable type-strain genomes for metagenomic binning, comparative biology and taxonomic classification.</title>
        <authorList>
            <person name="Goeker M."/>
        </authorList>
    </citation>
    <scope>NUCLEOTIDE SEQUENCE [LARGE SCALE GENOMIC DNA]</scope>
    <source>
        <strain evidence="8 9">DSM 25799</strain>
    </source>
</reference>
<dbReference type="InterPro" id="IPR047964">
    <property type="entry name" value="EFR1-like"/>
</dbReference>
<dbReference type="Pfam" id="PF00037">
    <property type="entry name" value="Fer4"/>
    <property type="match status" value="1"/>
</dbReference>
<name>A0A7W8CWA5_9FIRM</name>
<keyword evidence="6" id="KW-0411">Iron-sulfur</keyword>
<comment type="cofactor">
    <cofactor evidence="1">
        <name>[4Fe-4S] cluster</name>
        <dbReference type="ChEBI" id="CHEBI:49883"/>
    </cofactor>
</comment>
<dbReference type="InterPro" id="IPR017896">
    <property type="entry name" value="4Fe4S_Fe-S-bd"/>
</dbReference>
<evidence type="ECO:0000256" key="6">
    <source>
        <dbReference type="ARBA" id="ARBA00023014"/>
    </source>
</evidence>
<evidence type="ECO:0000256" key="1">
    <source>
        <dbReference type="ARBA" id="ARBA00001966"/>
    </source>
</evidence>
<dbReference type="SUPFAM" id="SSF52218">
    <property type="entry name" value="Flavoproteins"/>
    <property type="match status" value="1"/>
</dbReference>
<dbReference type="RefSeq" id="WP_183327676.1">
    <property type="nucleotide sequence ID" value="NZ_JACHHK010000002.1"/>
</dbReference>
<dbReference type="NCBIfam" id="NF038196">
    <property type="entry name" value="ferrodoxin_EFR1"/>
    <property type="match status" value="1"/>
</dbReference>
<comment type="caution">
    <text evidence="8">The sequence shown here is derived from an EMBL/GenBank/DDBJ whole genome shotgun (WGS) entry which is preliminary data.</text>
</comment>
<sequence>MNFYFSGTGNSMYIAEQLDTQSESIPQVMKSGKRVFQDRIIGLVCPIYGHEMPQMVKQFLKEAEFKTDYFYIILTYGRRHANAVELARDYAESVGIKPAYIATLLMVDNFLPAFDMAQEVTLEKHVDRQLETIRKEIQSGCRKIEAVTEQDRAGHAEFLQNMKNLHVQAPYETYWGQFEVTDACIGCGICSKICPAGCISIIDQRAVHEKDGCQACYACIHSCPQTAIHLKIGEANPDARYRNEHISLSQLIKANHQK</sequence>
<dbReference type="AlphaFoldDB" id="A0A7W8CWA5"/>
<dbReference type="PROSITE" id="PS51379">
    <property type="entry name" value="4FE4S_FER_2"/>
    <property type="match status" value="2"/>
</dbReference>
<gene>
    <name evidence="8" type="ORF">HNQ47_000779</name>
</gene>
<evidence type="ECO:0000256" key="4">
    <source>
        <dbReference type="ARBA" id="ARBA00022723"/>
    </source>
</evidence>
<dbReference type="Gene3D" id="3.30.70.20">
    <property type="match status" value="1"/>
</dbReference>
<dbReference type="InterPro" id="IPR029039">
    <property type="entry name" value="Flavoprotein-like_sf"/>
</dbReference>
<evidence type="ECO:0000256" key="3">
    <source>
        <dbReference type="ARBA" id="ARBA00022485"/>
    </source>
</evidence>
<dbReference type="GO" id="GO:0051539">
    <property type="term" value="F:4 iron, 4 sulfur cluster binding"/>
    <property type="evidence" value="ECO:0007669"/>
    <property type="project" value="UniProtKB-KW"/>
</dbReference>
<dbReference type="InterPro" id="IPR017900">
    <property type="entry name" value="4Fe4S_Fe_S_CS"/>
</dbReference>
<dbReference type="EMBL" id="JACHHK010000002">
    <property type="protein sequence ID" value="MBB5182760.1"/>
    <property type="molecule type" value="Genomic_DNA"/>
</dbReference>
<keyword evidence="4" id="KW-0479">Metal-binding</keyword>
<dbReference type="SUPFAM" id="SSF54862">
    <property type="entry name" value="4Fe-4S ferredoxins"/>
    <property type="match status" value="1"/>
</dbReference>
<proteinExistence type="predicted"/>
<evidence type="ECO:0000313" key="8">
    <source>
        <dbReference type="EMBL" id="MBB5182760.1"/>
    </source>
</evidence>
<accession>A0A7W8CWA5</accession>
<comment type="function">
    <text evidence="2">Ferredoxins are iron-sulfur proteins that transfer electrons in a wide variety of metabolic reactions.</text>
</comment>
<dbReference type="PANTHER" id="PTHR24960:SF79">
    <property type="entry name" value="PHOTOSYSTEM I IRON-SULFUR CENTER"/>
    <property type="match status" value="1"/>
</dbReference>
<feature type="domain" description="4Fe-4S ferredoxin-type" evidence="7">
    <location>
        <begin position="176"/>
        <end position="204"/>
    </location>
</feature>
<keyword evidence="5" id="KW-0408">Iron</keyword>
<dbReference type="Proteomes" id="UP000539953">
    <property type="component" value="Unassembled WGS sequence"/>
</dbReference>
<dbReference type="GO" id="GO:0046872">
    <property type="term" value="F:metal ion binding"/>
    <property type="evidence" value="ECO:0007669"/>
    <property type="project" value="UniProtKB-KW"/>
</dbReference>
<feature type="domain" description="4Fe-4S ferredoxin-type" evidence="7">
    <location>
        <begin position="205"/>
        <end position="233"/>
    </location>
</feature>
<evidence type="ECO:0000313" key="9">
    <source>
        <dbReference type="Proteomes" id="UP000539953"/>
    </source>
</evidence>
<dbReference type="InterPro" id="IPR050157">
    <property type="entry name" value="PSI_iron-sulfur_center"/>
</dbReference>
<dbReference type="PROSITE" id="PS00198">
    <property type="entry name" value="4FE4S_FER_1"/>
    <property type="match status" value="2"/>
</dbReference>
<dbReference type="PANTHER" id="PTHR24960">
    <property type="entry name" value="PHOTOSYSTEM I IRON-SULFUR CENTER-RELATED"/>
    <property type="match status" value="1"/>
</dbReference>
<keyword evidence="3" id="KW-0004">4Fe-4S</keyword>
<evidence type="ECO:0000256" key="5">
    <source>
        <dbReference type="ARBA" id="ARBA00023004"/>
    </source>
</evidence>
<protein>
    <submittedName>
        <fullName evidence="8">Ferredoxin</fullName>
    </submittedName>
</protein>
<organism evidence="8 9">
    <name type="scientific">Catenisphaera adipataccumulans</name>
    <dbReference type="NCBI Taxonomy" id="700500"/>
    <lineage>
        <taxon>Bacteria</taxon>
        <taxon>Bacillati</taxon>
        <taxon>Bacillota</taxon>
        <taxon>Erysipelotrichia</taxon>
        <taxon>Erysipelotrichales</taxon>
        <taxon>Erysipelotrichaceae</taxon>
        <taxon>Catenisphaera</taxon>
    </lineage>
</organism>